<accession>A0A2I0A8X3</accession>
<sequence length="117" mass="12927">MTVLTVPSENKGQIYRGEVGLALGSGLVAKDLEEKMDATSTPDLYSGMANRVATVLARLPLALNRALRTEEQVLEQGSRLHQKDEEIEALRIELAVEGEKAKLLEEKNKLQEKKAKL</sequence>
<dbReference type="AlphaFoldDB" id="A0A2I0A8X3"/>
<dbReference type="EMBL" id="KZ452012">
    <property type="protein sequence ID" value="PKA52013.1"/>
    <property type="molecule type" value="Genomic_DNA"/>
</dbReference>
<evidence type="ECO:0000313" key="2">
    <source>
        <dbReference type="EMBL" id="PKA52013.1"/>
    </source>
</evidence>
<keyword evidence="1" id="KW-0175">Coiled coil</keyword>
<keyword evidence="3" id="KW-1185">Reference proteome</keyword>
<protein>
    <submittedName>
        <fullName evidence="2">Uncharacterized protein</fullName>
    </submittedName>
</protein>
<evidence type="ECO:0000256" key="1">
    <source>
        <dbReference type="SAM" id="Coils"/>
    </source>
</evidence>
<organism evidence="2 3">
    <name type="scientific">Apostasia shenzhenica</name>
    <dbReference type="NCBI Taxonomy" id="1088818"/>
    <lineage>
        <taxon>Eukaryota</taxon>
        <taxon>Viridiplantae</taxon>
        <taxon>Streptophyta</taxon>
        <taxon>Embryophyta</taxon>
        <taxon>Tracheophyta</taxon>
        <taxon>Spermatophyta</taxon>
        <taxon>Magnoliopsida</taxon>
        <taxon>Liliopsida</taxon>
        <taxon>Asparagales</taxon>
        <taxon>Orchidaceae</taxon>
        <taxon>Apostasioideae</taxon>
        <taxon>Apostasia</taxon>
    </lineage>
</organism>
<name>A0A2I0A8X3_9ASPA</name>
<feature type="coiled-coil region" evidence="1">
    <location>
        <begin position="87"/>
        <end position="116"/>
    </location>
</feature>
<proteinExistence type="predicted"/>
<dbReference type="Proteomes" id="UP000236161">
    <property type="component" value="Unassembled WGS sequence"/>
</dbReference>
<gene>
    <name evidence="2" type="ORF">AXF42_Ash008242</name>
</gene>
<reference evidence="2 3" key="1">
    <citation type="journal article" date="2017" name="Nature">
        <title>The Apostasia genome and the evolution of orchids.</title>
        <authorList>
            <person name="Zhang G.Q."/>
            <person name="Liu K.W."/>
            <person name="Li Z."/>
            <person name="Lohaus R."/>
            <person name="Hsiao Y.Y."/>
            <person name="Niu S.C."/>
            <person name="Wang J.Y."/>
            <person name="Lin Y.C."/>
            <person name="Xu Q."/>
            <person name="Chen L.J."/>
            <person name="Yoshida K."/>
            <person name="Fujiwara S."/>
            <person name="Wang Z.W."/>
            <person name="Zhang Y.Q."/>
            <person name="Mitsuda N."/>
            <person name="Wang M."/>
            <person name="Liu G.H."/>
            <person name="Pecoraro L."/>
            <person name="Huang H.X."/>
            <person name="Xiao X.J."/>
            <person name="Lin M."/>
            <person name="Wu X.Y."/>
            <person name="Wu W.L."/>
            <person name="Chen Y.Y."/>
            <person name="Chang S.B."/>
            <person name="Sakamoto S."/>
            <person name="Ohme-Takagi M."/>
            <person name="Yagi M."/>
            <person name="Zeng S.J."/>
            <person name="Shen C.Y."/>
            <person name="Yeh C.M."/>
            <person name="Luo Y.B."/>
            <person name="Tsai W.C."/>
            <person name="Van de Peer Y."/>
            <person name="Liu Z.J."/>
        </authorList>
    </citation>
    <scope>NUCLEOTIDE SEQUENCE [LARGE SCALE GENOMIC DNA]</scope>
    <source>
        <strain evidence="3">cv. Shenzhen</strain>
        <tissue evidence="2">Stem</tissue>
    </source>
</reference>
<evidence type="ECO:0000313" key="3">
    <source>
        <dbReference type="Proteomes" id="UP000236161"/>
    </source>
</evidence>